<feature type="domain" description="Fe-containing alcohol dehydrogenase-like C-terminal" evidence="3">
    <location>
        <begin position="206"/>
        <end position="394"/>
    </location>
</feature>
<dbReference type="Gene3D" id="1.20.1090.10">
    <property type="entry name" value="Dehydroquinate synthase-like - alpha domain"/>
    <property type="match status" value="1"/>
</dbReference>
<dbReference type="InterPro" id="IPR056798">
    <property type="entry name" value="ADH_Fe_C"/>
</dbReference>
<evidence type="ECO:0000259" key="2">
    <source>
        <dbReference type="Pfam" id="PF00465"/>
    </source>
</evidence>
<protein>
    <submittedName>
        <fullName evidence="4">Iron-containing alcohol dehydrogenase family protein</fullName>
    </submittedName>
</protein>
<sequence>MTVSSSFEFEYRGSELIFGRGCTEKLETILADRNIKDALIVCGSNVGANEVVMAPLRRNLGDRLVEVFDETTPEKDVETVYDGIEAMEAVNPDALIAVGGGSSLDIARQMSVFAAAGRSLSDIRRAAREGTLKPPEPDIAPTPIVVVPTTFAGADLSSGGSVTVLEAEESPTGQPIRTGGSVRPIAMIYDPDLFETTPMRALAGSAMNGFDKGLETIYSRHATPITDATAMRGLQLLRKSLPGLDGDNPTAMEQAVIGIILVQFERRGSIIHAIGHGFARRYPVQQGIVHAIVAPHVLRYLFRNVDGRRRQLAQAFDVDEDVPDNEVSAAIVDEVVAVRDGLAVPTRLRDVDGIDERELETVAEFALEDALMSQAPAGLKPTVEDVESILREAW</sequence>
<feature type="domain" description="Alcohol dehydrogenase iron-type/glycerol dehydrogenase GldA" evidence="2">
    <location>
        <begin position="15"/>
        <end position="190"/>
    </location>
</feature>
<dbReference type="PANTHER" id="PTHR11496">
    <property type="entry name" value="ALCOHOL DEHYDROGENASE"/>
    <property type="match status" value="1"/>
</dbReference>
<dbReference type="AlphaFoldDB" id="A0ABD5SN15"/>
<evidence type="ECO:0000313" key="5">
    <source>
        <dbReference type="Proteomes" id="UP001596383"/>
    </source>
</evidence>
<proteinExistence type="predicted"/>
<evidence type="ECO:0000256" key="1">
    <source>
        <dbReference type="ARBA" id="ARBA00023002"/>
    </source>
</evidence>
<evidence type="ECO:0000259" key="3">
    <source>
        <dbReference type="Pfam" id="PF25137"/>
    </source>
</evidence>
<gene>
    <name evidence="4" type="ORF">ACFQE6_08315</name>
</gene>
<dbReference type="PANTHER" id="PTHR11496:SF83">
    <property type="entry name" value="HYDROXYACID-OXOACID TRANSHYDROGENASE, MITOCHONDRIAL"/>
    <property type="match status" value="1"/>
</dbReference>
<dbReference type="InterPro" id="IPR039697">
    <property type="entry name" value="Alcohol_dehydrogenase_Fe"/>
</dbReference>
<dbReference type="Proteomes" id="UP001596383">
    <property type="component" value="Unassembled WGS sequence"/>
</dbReference>
<dbReference type="Pfam" id="PF25137">
    <property type="entry name" value="ADH_Fe_C"/>
    <property type="match status" value="1"/>
</dbReference>
<dbReference type="InterPro" id="IPR001670">
    <property type="entry name" value="ADH_Fe/GldA"/>
</dbReference>
<dbReference type="CDD" id="cd14866">
    <property type="entry name" value="Fe-ADH-like"/>
    <property type="match status" value="1"/>
</dbReference>
<dbReference type="Pfam" id="PF00465">
    <property type="entry name" value="Fe-ADH"/>
    <property type="match status" value="1"/>
</dbReference>
<organism evidence="4 5">
    <name type="scientific">Natrinema soli</name>
    <dbReference type="NCBI Taxonomy" id="1930624"/>
    <lineage>
        <taxon>Archaea</taxon>
        <taxon>Methanobacteriati</taxon>
        <taxon>Methanobacteriota</taxon>
        <taxon>Stenosarchaea group</taxon>
        <taxon>Halobacteria</taxon>
        <taxon>Halobacteriales</taxon>
        <taxon>Natrialbaceae</taxon>
        <taxon>Natrinema</taxon>
    </lineage>
</organism>
<evidence type="ECO:0000313" key="4">
    <source>
        <dbReference type="EMBL" id="MFC6765012.1"/>
    </source>
</evidence>
<dbReference type="Gene3D" id="3.40.50.1970">
    <property type="match status" value="1"/>
</dbReference>
<keyword evidence="5" id="KW-1185">Reference proteome</keyword>
<reference evidence="4 5" key="1">
    <citation type="journal article" date="2019" name="Int. J. Syst. Evol. Microbiol.">
        <title>The Global Catalogue of Microorganisms (GCM) 10K type strain sequencing project: providing services to taxonomists for standard genome sequencing and annotation.</title>
        <authorList>
            <consortium name="The Broad Institute Genomics Platform"/>
            <consortium name="The Broad Institute Genome Sequencing Center for Infectious Disease"/>
            <person name="Wu L."/>
            <person name="Ma J."/>
        </authorList>
    </citation>
    <scope>NUCLEOTIDE SEQUENCE [LARGE SCALE GENOMIC DNA]</scope>
    <source>
        <strain evidence="4 5">LMG 29247</strain>
    </source>
</reference>
<dbReference type="RefSeq" id="WP_273738057.1">
    <property type="nucleotide sequence ID" value="NZ_JAQIVI010000121.1"/>
</dbReference>
<dbReference type="SUPFAM" id="SSF56796">
    <property type="entry name" value="Dehydroquinate synthase-like"/>
    <property type="match status" value="1"/>
</dbReference>
<keyword evidence="1" id="KW-0560">Oxidoreductase</keyword>
<name>A0ABD5SN15_9EURY</name>
<dbReference type="GO" id="GO:0016491">
    <property type="term" value="F:oxidoreductase activity"/>
    <property type="evidence" value="ECO:0007669"/>
    <property type="project" value="UniProtKB-KW"/>
</dbReference>
<accession>A0ABD5SN15</accession>
<dbReference type="EMBL" id="JBHSWV010000121">
    <property type="protein sequence ID" value="MFC6765012.1"/>
    <property type="molecule type" value="Genomic_DNA"/>
</dbReference>
<comment type="caution">
    <text evidence="4">The sequence shown here is derived from an EMBL/GenBank/DDBJ whole genome shotgun (WGS) entry which is preliminary data.</text>
</comment>